<organism evidence="1 2">
    <name type="scientific">Paenibacillus roseus</name>
    <dbReference type="NCBI Taxonomy" id="2798579"/>
    <lineage>
        <taxon>Bacteria</taxon>
        <taxon>Bacillati</taxon>
        <taxon>Bacillota</taxon>
        <taxon>Bacilli</taxon>
        <taxon>Bacillales</taxon>
        <taxon>Paenibacillaceae</taxon>
        <taxon>Paenibacillus</taxon>
    </lineage>
</organism>
<protein>
    <submittedName>
        <fullName evidence="1">DUF3238 domain-containing protein</fullName>
    </submittedName>
</protein>
<keyword evidence="2" id="KW-1185">Reference proteome</keyword>
<reference evidence="1" key="1">
    <citation type="submission" date="2020-12" db="EMBL/GenBank/DDBJ databases">
        <authorList>
            <person name="Huq M.A."/>
        </authorList>
    </citation>
    <scope>NUCLEOTIDE SEQUENCE</scope>
    <source>
        <strain evidence="1">MAHUQ-46</strain>
    </source>
</reference>
<dbReference type="EMBL" id="JAELUP010000016">
    <property type="protein sequence ID" value="MBJ6360939.1"/>
    <property type="molecule type" value="Genomic_DNA"/>
</dbReference>
<name>A0A934MQ13_9BACL</name>
<comment type="caution">
    <text evidence="1">The sequence shown here is derived from an EMBL/GenBank/DDBJ whole genome shotgun (WGS) entry which is preliminary data.</text>
</comment>
<dbReference type="Proteomes" id="UP000640274">
    <property type="component" value="Unassembled WGS sequence"/>
</dbReference>
<sequence>MNVAVRVAVWLPFDWIQFSNTPSLTTWYKGDGTPAQRGGTNGFNPDSPNFRLAQQVNITINDTTGKMTAAYPYKNTGISYKKTLEKNLVPPRETITSRQASDSGMVYKEVSNTGKDASGNPGKFVFKLTGAVSEPFQWYAPDIDYDFKITVYSTGLVQVEGAHDGFPCYEVYKKVNGSPWATVYNWDGPAQGKDLLALFPPMDVTVNHAG</sequence>
<gene>
    <name evidence="1" type="ORF">JFN88_06350</name>
</gene>
<evidence type="ECO:0000313" key="1">
    <source>
        <dbReference type="EMBL" id="MBJ6360939.1"/>
    </source>
</evidence>
<dbReference type="RefSeq" id="WP_199018501.1">
    <property type="nucleotide sequence ID" value="NZ_JAELUP010000016.1"/>
</dbReference>
<dbReference type="InterPro" id="IPR021631">
    <property type="entry name" value="DUF3238"/>
</dbReference>
<proteinExistence type="predicted"/>
<dbReference type="AlphaFoldDB" id="A0A934MQ13"/>
<evidence type="ECO:0000313" key="2">
    <source>
        <dbReference type="Proteomes" id="UP000640274"/>
    </source>
</evidence>
<dbReference type="Pfam" id="PF11579">
    <property type="entry name" value="DUF3238"/>
    <property type="match status" value="1"/>
</dbReference>
<accession>A0A934MQ13</accession>